<organism evidence="1 2">
    <name type="scientific">Acidithrix ferrooxidans</name>
    <dbReference type="NCBI Taxonomy" id="1280514"/>
    <lineage>
        <taxon>Bacteria</taxon>
        <taxon>Bacillati</taxon>
        <taxon>Actinomycetota</taxon>
        <taxon>Acidimicrobiia</taxon>
        <taxon>Acidimicrobiales</taxon>
        <taxon>Acidimicrobiaceae</taxon>
        <taxon>Acidithrix</taxon>
    </lineage>
</organism>
<dbReference type="AlphaFoldDB" id="A0A0D8HFL9"/>
<evidence type="ECO:0000313" key="1">
    <source>
        <dbReference type="EMBL" id="KJF16723.1"/>
    </source>
</evidence>
<keyword evidence="2" id="KW-1185">Reference proteome</keyword>
<name>A0A0D8HFL9_9ACTN</name>
<protein>
    <submittedName>
        <fullName evidence="1">Uncharacterized protein</fullName>
    </submittedName>
</protein>
<dbReference type="Proteomes" id="UP000032360">
    <property type="component" value="Unassembled WGS sequence"/>
</dbReference>
<gene>
    <name evidence="1" type="ORF">AXFE_23880</name>
</gene>
<evidence type="ECO:0000313" key="2">
    <source>
        <dbReference type="Proteomes" id="UP000032360"/>
    </source>
</evidence>
<accession>A0A0D8HFL9</accession>
<sequence>MPFCKQNLAHHSIRDLPFSVPSKLVRRPKQGSTNKDSLYSMTSLSTSHICNSIDPSIEHR</sequence>
<dbReference type="EMBL" id="JXYS01000075">
    <property type="protein sequence ID" value="KJF16723.1"/>
    <property type="molecule type" value="Genomic_DNA"/>
</dbReference>
<reference evidence="1 2" key="1">
    <citation type="submission" date="2015-01" db="EMBL/GenBank/DDBJ databases">
        <title>Draft genome of the acidophilic iron oxidizer Acidithrix ferrooxidans strain Py-F3.</title>
        <authorList>
            <person name="Poehlein A."/>
            <person name="Eisen S."/>
            <person name="Schloemann M."/>
            <person name="Johnson B.D."/>
            <person name="Daniel R."/>
            <person name="Muehling M."/>
        </authorList>
    </citation>
    <scope>NUCLEOTIDE SEQUENCE [LARGE SCALE GENOMIC DNA]</scope>
    <source>
        <strain evidence="1 2">Py-F3</strain>
    </source>
</reference>
<comment type="caution">
    <text evidence="1">The sequence shown here is derived from an EMBL/GenBank/DDBJ whole genome shotgun (WGS) entry which is preliminary data.</text>
</comment>
<proteinExistence type="predicted"/>